<evidence type="ECO:0000259" key="7">
    <source>
        <dbReference type="PROSITE" id="PS50011"/>
    </source>
</evidence>
<keyword evidence="4 8" id="KW-0418">Kinase</keyword>
<dbReference type="PANTHER" id="PTHR24056">
    <property type="entry name" value="CELL DIVISION PROTEIN KINASE"/>
    <property type="match status" value="1"/>
</dbReference>
<feature type="domain" description="Protein kinase" evidence="7">
    <location>
        <begin position="13"/>
        <end position="331"/>
    </location>
</feature>
<keyword evidence="3 6" id="KW-0547">Nucleotide-binding</keyword>
<name>A0A6N1NMF8_9VIRU</name>
<feature type="binding site" evidence="6">
    <location>
        <position position="42"/>
    </location>
    <ligand>
        <name>ATP</name>
        <dbReference type="ChEBI" id="CHEBI:30616"/>
    </ligand>
</feature>
<dbReference type="PANTHER" id="PTHR24056:SF107">
    <property type="entry name" value="CYCLIN-DEPENDENT KINASE 11A-RELATED"/>
    <property type="match status" value="1"/>
</dbReference>
<dbReference type="InterPro" id="IPR017441">
    <property type="entry name" value="Protein_kinase_ATP_BS"/>
</dbReference>
<dbReference type="GO" id="GO:0005524">
    <property type="term" value="F:ATP binding"/>
    <property type="evidence" value="ECO:0007669"/>
    <property type="project" value="UniProtKB-UniRule"/>
</dbReference>
<dbReference type="GeneID" id="80518995"/>
<evidence type="ECO:0000256" key="2">
    <source>
        <dbReference type="ARBA" id="ARBA00022679"/>
    </source>
</evidence>
<dbReference type="PROSITE" id="PS50011">
    <property type="entry name" value="PROTEIN_KINASE_DOM"/>
    <property type="match status" value="1"/>
</dbReference>
<dbReference type="SUPFAM" id="SSF56112">
    <property type="entry name" value="Protein kinase-like (PK-like)"/>
    <property type="match status" value="1"/>
</dbReference>
<dbReference type="PROSITE" id="PS00107">
    <property type="entry name" value="PROTEIN_KINASE_ATP"/>
    <property type="match status" value="1"/>
</dbReference>
<protein>
    <submittedName>
        <fullName evidence="8">Putative serine/threonine-protein kinase</fullName>
    </submittedName>
</protein>
<dbReference type="InterPro" id="IPR011009">
    <property type="entry name" value="Kinase-like_dom_sf"/>
</dbReference>
<evidence type="ECO:0000256" key="5">
    <source>
        <dbReference type="ARBA" id="ARBA00022840"/>
    </source>
</evidence>
<accession>A0A6N1NMF8</accession>
<dbReference type="GO" id="GO:0004674">
    <property type="term" value="F:protein serine/threonine kinase activity"/>
    <property type="evidence" value="ECO:0007669"/>
    <property type="project" value="UniProtKB-KW"/>
</dbReference>
<dbReference type="Gene3D" id="1.10.510.10">
    <property type="entry name" value="Transferase(Phosphotransferase) domain 1"/>
    <property type="match status" value="1"/>
</dbReference>
<evidence type="ECO:0000256" key="1">
    <source>
        <dbReference type="ARBA" id="ARBA00022527"/>
    </source>
</evidence>
<dbReference type="InterPro" id="IPR000719">
    <property type="entry name" value="Prot_kinase_dom"/>
</dbReference>
<keyword evidence="1" id="KW-0723">Serine/threonine-protein kinase</keyword>
<proteinExistence type="predicted"/>
<sequence>MDFFLKNDFGKKYENLDEIGKGTYGSVYEIKNKTTNKIYACKKIEIDDEISYCVYNELIAWKAFNHPNIIKIHDVCSEKKSTGYMCYIIMERCDTSLSQIILSDKKSIEPTKRLKYLEEIMAGLLYMWKKGFVHNDLSLSNILIKNEEVKIIDFGFMYNRHAKQLSYHKITQYVQPPELIMGLENNCQNDKIDTWSLGHIFYAICYNDVILHWNTKYQYYLDLISKIKNPPTVKIIKKYKLDNKYISIYYKVILGTNPPKHLCVDNDKIKEFISKLIFYNKNNEDFTNYLPEKTRENKFIKKLINWNPKKRPNIVEAYELYLKIYPERKYIVKNLPKEISFDKIHVDVNYIVQHSSRNIWANILNYIYLFRYNPIFKIHFDIKIMKNNDKNYDMNVKTMHLMSQLWQNIHQQQKKGKILEKILYCSDNAQPTTDLEKLEKSFDRFYSLVDIIYYHNNYFDAHVLSEKTLAISKMSRFQYYFINAIGLQINFYDAWNIFMSKKIDKIYEPYYKFIYYLYLACPLISSIENRHVYAAIMLLIMSYKDDNIKQNIIKHFTKINDITKFVLGMDKVMPNCLTSKTYNITNKIIIPIKKYNLSEISIDSYVIAYHLVWTIKKIPTIVYISLNKNKFKIGDKFIKHIQSYFALINI</sequence>
<dbReference type="EMBL" id="KY523104">
    <property type="protein sequence ID" value="QKU35565.1"/>
    <property type="molecule type" value="Genomic_DNA"/>
</dbReference>
<dbReference type="RefSeq" id="YP_010782231.1">
    <property type="nucleotide sequence ID" value="NC_075039.1"/>
</dbReference>
<dbReference type="KEGG" id="vg:80518995"/>
<dbReference type="InterPro" id="IPR050108">
    <property type="entry name" value="CDK"/>
</dbReference>
<evidence type="ECO:0000256" key="3">
    <source>
        <dbReference type="ARBA" id="ARBA00022741"/>
    </source>
</evidence>
<reference evidence="8" key="2">
    <citation type="journal article" date="2018" name="Nat. Commun.">
        <title>Tailed giant Tupanvirus possesses the most complete translational apparatus of the known virosphere.</title>
        <authorList>
            <person name="Abrahao J."/>
            <person name="Silva L."/>
            <person name="Silva L.S."/>
            <person name="Khalil J.Y.B."/>
            <person name="Rodrigues R."/>
            <person name="Arantes T."/>
            <person name="Assis F."/>
            <person name="Boratto P."/>
            <person name="Andrade M."/>
            <person name="Kroon E.G."/>
            <person name="Ribeiro B."/>
            <person name="Bergier I."/>
            <person name="Seligmann H."/>
            <person name="Ghigo E."/>
            <person name="Colson P."/>
            <person name="Levasseur A."/>
            <person name="Kroemer G."/>
            <person name="Raoult D."/>
            <person name="La Scola B."/>
        </authorList>
    </citation>
    <scope>NUCLEOTIDE SEQUENCE [LARGE SCALE GENOMIC DNA]</scope>
    <source>
        <strain evidence="8">Soda lake</strain>
    </source>
</reference>
<reference evidence="8" key="1">
    <citation type="submission" date="2017-01" db="EMBL/GenBank/DDBJ databases">
        <authorList>
            <person name="Assis F.L."/>
            <person name="Abrahao J.S."/>
            <person name="Silva L."/>
            <person name="Khalil J.B."/>
            <person name="Rodrigues R."/>
            <person name="Silva L.S."/>
            <person name="Arantes T."/>
            <person name="Boratto P."/>
            <person name="Andrade M."/>
            <person name="Kroon E.G."/>
            <person name="Ribeiro B."/>
            <person name="Bergier I."/>
            <person name="Seligmann H."/>
            <person name="Ghigo E."/>
            <person name="Colson P."/>
            <person name="Levasseur A."/>
            <person name="Raoult D."/>
            <person name="Scola B.L."/>
        </authorList>
    </citation>
    <scope>NUCLEOTIDE SEQUENCE</scope>
    <source>
        <strain evidence="8">Soda lake</strain>
    </source>
</reference>
<dbReference type="Gene3D" id="3.30.200.20">
    <property type="entry name" value="Phosphorylase Kinase, domain 1"/>
    <property type="match status" value="1"/>
</dbReference>
<evidence type="ECO:0000313" key="8">
    <source>
        <dbReference type="EMBL" id="QKU35565.1"/>
    </source>
</evidence>
<keyword evidence="2" id="KW-0808">Transferase</keyword>
<evidence type="ECO:0000256" key="6">
    <source>
        <dbReference type="PROSITE-ProRule" id="PRU10141"/>
    </source>
</evidence>
<evidence type="ECO:0000256" key="4">
    <source>
        <dbReference type="ARBA" id="ARBA00022777"/>
    </source>
</evidence>
<keyword evidence="5 6" id="KW-0067">ATP-binding</keyword>
<dbReference type="Pfam" id="PF00069">
    <property type="entry name" value="Pkinase"/>
    <property type="match status" value="1"/>
</dbReference>
<dbReference type="PROSITE" id="PS00109">
    <property type="entry name" value="PROTEIN_KINASE_TYR"/>
    <property type="match status" value="1"/>
</dbReference>
<organism evidence="8">
    <name type="scientific">Tupanvirus soda lake</name>
    <dbReference type="NCBI Taxonomy" id="2126985"/>
    <lineage>
        <taxon>Viruses</taxon>
        <taxon>Varidnaviria</taxon>
        <taxon>Bamfordvirae</taxon>
        <taxon>Nucleocytoviricota</taxon>
        <taxon>Megaviricetes</taxon>
        <taxon>Imitervirales</taxon>
        <taxon>Mimiviridae</taxon>
        <taxon>Megamimivirinae</taxon>
        <taxon>Tupanvirus</taxon>
        <taxon>Tupanvirus salinum</taxon>
    </lineage>
</organism>
<dbReference type="CDD" id="cd00180">
    <property type="entry name" value="PKc"/>
    <property type="match status" value="1"/>
</dbReference>
<dbReference type="InterPro" id="IPR008266">
    <property type="entry name" value="Tyr_kinase_AS"/>
</dbReference>